<dbReference type="Proteomes" id="UP000076727">
    <property type="component" value="Unassembled WGS sequence"/>
</dbReference>
<dbReference type="EMBL" id="KV429081">
    <property type="protein sequence ID" value="KZT67053.1"/>
    <property type="molecule type" value="Genomic_DNA"/>
</dbReference>
<dbReference type="OrthoDB" id="3269947at2759"/>
<accession>A0A165NJS8</accession>
<protein>
    <submittedName>
        <fullName evidence="1">Uncharacterized protein</fullName>
    </submittedName>
</protein>
<evidence type="ECO:0000313" key="2">
    <source>
        <dbReference type="Proteomes" id="UP000076727"/>
    </source>
</evidence>
<proteinExistence type="predicted"/>
<organism evidence="1 2">
    <name type="scientific">Daedalea quercina L-15889</name>
    <dbReference type="NCBI Taxonomy" id="1314783"/>
    <lineage>
        <taxon>Eukaryota</taxon>
        <taxon>Fungi</taxon>
        <taxon>Dikarya</taxon>
        <taxon>Basidiomycota</taxon>
        <taxon>Agaricomycotina</taxon>
        <taxon>Agaricomycetes</taxon>
        <taxon>Polyporales</taxon>
        <taxon>Fomitopsis</taxon>
    </lineage>
</organism>
<sequence length="322" mass="36059">MWPFSSPTAEREYVSLLYKATACYASWDPLRPVRVGDYGRLQHDGSFAPEGNIFDEGLAERYKIDKSTHGQDELRYIVSDNGKEISVAPDVDISLESIVEGHVKCKVAFSKGRGALLAMLRPRLAAITYPGRLSRLLADQRDWRDFVLVSEVYTCRSYARLLTYNASREVTVGLGANVPIAPAIGLPVNVGGDVDVHWKTDCRSGDWKSAHYDSVLPRGAKHAAENPETGNEADRSGTLCYPLFKLVALRRPHGAPVSTVRGTFDYELPVAVPPWMEQHEEESEDAMSAEEGEEVPKPSWKDWLKCFMQAWISRLRQQAFKL</sequence>
<name>A0A165NJS8_9APHY</name>
<keyword evidence="2" id="KW-1185">Reference proteome</keyword>
<dbReference type="STRING" id="1314783.A0A165NJS8"/>
<reference evidence="1 2" key="1">
    <citation type="journal article" date="2016" name="Mol. Biol. Evol.">
        <title>Comparative Genomics of Early-Diverging Mushroom-Forming Fungi Provides Insights into the Origins of Lignocellulose Decay Capabilities.</title>
        <authorList>
            <person name="Nagy L.G."/>
            <person name="Riley R."/>
            <person name="Tritt A."/>
            <person name="Adam C."/>
            <person name="Daum C."/>
            <person name="Floudas D."/>
            <person name="Sun H."/>
            <person name="Yadav J.S."/>
            <person name="Pangilinan J."/>
            <person name="Larsson K.H."/>
            <person name="Matsuura K."/>
            <person name="Barry K."/>
            <person name="Labutti K."/>
            <person name="Kuo R."/>
            <person name="Ohm R.A."/>
            <person name="Bhattacharya S.S."/>
            <person name="Shirouzu T."/>
            <person name="Yoshinaga Y."/>
            <person name="Martin F.M."/>
            <person name="Grigoriev I.V."/>
            <person name="Hibbett D.S."/>
        </authorList>
    </citation>
    <scope>NUCLEOTIDE SEQUENCE [LARGE SCALE GENOMIC DNA]</scope>
    <source>
        <strain evidence="1 2">L-15889</strain>
    </source>
</reference>
<gene>
    <name evidence="1" type="ORF">DAEQUDRAFT_429165</name>
</gene>
<evidence type="ECO:0000313" key="1">
    <source>
        <dbReference type="EMBL" id="KZT67053.1"/>
    </source>
</evidence>
<dbReference type="AlphaFoldDB" id="A0A165NJS8"/>